<dbReference type="RefSeq" id="WP_259860928.1">
    <property type="nucleotide sequence ID" value="NZ_BAAAST010000024.1"/>
</dbReference>
<keyword evidence="2" id="KW-0732">Signal</keyword>
<name>A0ABY5VZG9_9ACTN</name>
<feature type="region of interest" description="Disordered" evidence="1">
    <location>
        <begin position="485"/>
        <end position="533"/>
    </location>
</feature>
<gene>
    <name evidence="3" type="ORF">Dfulv_02230</name>
</gene>
<accession>A0ABY5VZG9</accession>
<feature type="compositionally biased region" description="Polar residues" evidence="1">
    <location>
        <begin position="489"/>
        <end position="512"/>
    </location>
</feature>
<feature type="chain" id="PRO_5046368608" evidence="2">
    <location>
        <begin position="27"/>
        <end position="533"/>
    </location>
</feature>
<dbReference type="InterPro" id="IPR029058">
    <property type="entry name" value="AB_hydrolase_fold"/>
</dbReference>
<evidence type="ECO:0000256" key="1">
    <source>
        <dbReference type="SAM" id="MobiDB-lite"/>
    </source>
</evidence>
<protein>
    <submittedName>
        <fullName evidence="3">Phthalyl amidase</fullName>
    </submittedName>
</protein>
<reference evidence="3" key="1">
    <citation type="submission" date="2021-04" db="EMBL/GenBank/DDBJ databases">
        <authorList>
            <person name="Hartkoorn R.C."/>
            <person name="Beaudoing E."/>
            <person name="Hot D."/>
        </authorList>
    </citation>
    <scope>NUCLEOTIDE SEQUENCE</scope>
    <source>
        <strain evidence="3">NRRL B-16292</strain>
    </source>
</reference>
<sequence length="533" mass="56450">MKITSAARWPAVVLLFTAALVTPSHAAQAAPVNCLAPVPSTTRPGYSIADPNCDLNGTPFQPLTDASGNPVSKTYTGIEDGAAFRMEVPLNWNGELVVFAHGYRGAGATVRVDNPDLRAHYVARGFAWAASSYQTNGYDVGQGVRDSHALIAQFARVHGTAAHNVYLTGGSMGGHVTVVAIEQFRGSFVGAMPYCGALDGVKLFDYFLDATVTAAALARVPVQFPLEPSADFPTTFRATVDDITAALGVDVGRPPNLTPAGRQWSDAVERRSGGERPGFESTFAYWNAIRGLRPNNDMPFLFGLYPGLDGGTAGIADGNITSNRSTWYELDDHWLPSADEIKLNLTALRVDRTAQPSPDLSGVPRVHGDPRIPVLSLHNVGDLFVPFSLEQVYAAAAGSHGHSRLFVSRAIRANGHCDFTGAELAQGFDDLVSWVRTGHRPAGDAILDRRVVARDDFGCQFTVGVRADFVAPACPDLYPHGSYGGGGTNHQTTATDPSTVASGAVQAGSSQPGSGGHRPPRQSMAMPIRASAQ</sequence>
<proteinExistence type="predicted"/>
<dbReference type="EMBL" id="CP073720">
    <property type="protein sequence ID" value="UWP83148.1"/>
    <property type="molecule type" value="Genomic_DNA"/>
</dbReference>
<evidence type="ECO:0000313" key="3">
    <source>
        <dbReference type="EMBL" id="UWP83148.1"/>
    </source>
</evidence>
<organism evidence="3 4">
    <name type="scientific">Dactylosporangium fulvum</name>
    <dbReference type="NCBI Taxonomy" id="53359"/>
    <lineage>
        <taxon>Bacteria</taxon>
        <taxon>Bacillati</taxon>
        <taxon>Actinomycetota</taxon>
        <taxon>Actinomycetes</taxon>
        <taxon>Micromonosporales</taxon>
        <taxon>Micromonosporaceae</taxon>
        <taxon>Dactylosporangium</taxon>
    </lineage>
</organism>
<keyword evidence="4" id="KW-1185">Reference proteome</keyword>
<feature type="signal peptide" evidence="2">
    <location>
        <begin position="1"/>
        <end position="26"/>
    </location>
</feature>
<evidence type="ECO:0000313" key="4">
    <source>
        <dbReference type="Proteomes" id="UP001059617"/>
    </source>
</evidence>
<dbReference type="Proteomes" id="UP001059617">
    <property type="component" value="Chromosome"/>
</dbReference>
<evidence type="ECO:0000256" key="2">
    <source>
        <dbReference type="SAM" id="SignalP"/>
    </source>
</evidence>
<dbReference type="SUPFAM" id="SSF53474">
    <property type="entry name" value="alpha/beta-Hydrolases"/>
    <property type="match status" value="1"/>
</dbReference>
<reference evidence="3" key="2">
    <citation type="submission" date="2022-09" db="EMBL/GenBank/DDBJ databases">
        <title>Biosynthetic gene clusters of Dactylosporangioum fulvum.</title>
        <authorList>
            <person name="Caradec T."/>
        </authorList>
    </citation>
    <scope>NUCLEOTIDE SEQUENCE</scope>
    <source>
        <strain evidence="3">NRRL B-16292</strain>
    </source>
</reference>
<dbReference type="Gene3D" id="3.40.50.1820">
    <property type="entry name" value="alpha/beta hydrolase"/>
    <property type="match status" value="1"/>
</dbReference>